<evidence type="ECO:0000256" key="8">
    <source>
        <dbReference type="ARBA" id="ARBA00022692"/>
    </source>
</evidence>
<keyword evidence="9" id="KW-0378">Hydrolase</keyword>
<dbReference type="PANTHER" id="PTHR10806:SF6">
    <property type="entry name" value="SIGNAL PEPTIDASE COMPLEX CATALYTIC SUBUNIT SEC11"/>
    <property type="match status" value="1"/>
</dbReference>
<dbReference type="GO" id="GO:0005787">
    <property type="term" value="C:signal peptidase complex"/>
    <property type="evidence" value="ECO:0007669"/>
    <property type="project" value="UniProtKB-ARBA"/>
</dbReference>
<evidence type="ECO:0000259" key="17">
    <source>
        <dbReference type="Pfam" id="PF00717"/>
    </source>
</evidence>
<name>A0ABD3QF67_9STRA</name>
<evidence type="ECO:0000256" key="12">
    <source>
        <dbReference type="ARBA" id="ARBA00022989"/>
    </source>
</evidence>
<keyword evidence="7" id="KW-0645">Protease</keyword>
<dbReference type="GO" id="GO:0009003">
    <property type="term" value="F:signal peptidase activity"/>
    <property type="evidence" value="ECO:0007669"/>
    <property type="project" value="UniProtKB-EC"/>
</dbReference>
<dbReference type="Gene3D" id="2.10.109.10">
    <property type="entry name" value="Umud Fragment, subunit A"/>
    <property type="match status" value="1"/>
</dbReference>
<dbReference type="AlphaFoldDB" id="A0ABD3QF67"/>
<dbReference type="EC" id="3.4.21.89" evidence="4"/>
<dbReference type="SUPFAM" id="SSF51306">
    <property type="entry name" value="LexA/Signal peptidase"/>
    <property type="match status" value="1"/>
</dbReference>
<dbReference type="Pfam" id="PF00717">
    <property type="entry name" value="Peptidase_S24"/>
    <property type="match status" value="1"/>
</dbReference>
<evidence type="ECO:0000256" key="11">
    <source>
        <dbReference type="ARBA" id="ARBA00022968"/>
    </source>
</evidence>
<keyword evidence="10" id="KW-0256">Endoplasmic reticulum</keyword>
<evidence type="ECO:0000256" key="9">
    <source>
        <dbReference type="ARBA" id="ARBA00022801"/>
    </source>
</evidence>
<comment type="subcellular location">
    <subcellularLocation>
        <location evidence="2">Endoplasmic reticulum membrane</location>
        <topology evidence="2">Single-pass type II membrane protein</topology>
    </subcellularLocation>
</comment>
<evidence type="ECO:0000313" key="19">
    <source>
        <dbReference type="Proteomes" id="UP001516023"/>
    </source>
</evidence>
<accession>A0ABD3QF67</accession>
<comment type="catalytic activity">
    <reaction evidence="1">
        <text>Cleavage of hydrophobic, N-terminal signal or leader sequences from secreted and periplasmic proteins.</text>
        <dbReference type="EC" id="3.4.21.89"/>
    </reaction>
</comment>
<sequence>MIKDMIDKQVIELKKLWANKRMLTFQLLNLAMIVFSALMIWKGLMFVTKVSVLLYWRFSRRIDCLFDDEMGWVDHNGRMSWRKYMLRCMLPLEDRLVSESPVVVVLSGSMEPAFQRGDILFLNNSVEKVDVGDVVVFKIKDRDIPIVHRILKVHQKPDGHVELLTKGDNNRVDDRGLYAPGQLWLEREDILGKAVGTLRYVGMVTIALNDYPVLKYVLVGMMGLFVLTSKEG</sequence>
<proteinExistence type="inferred from homology"/>
<dbReference type="GO" id="GO:0006508">
    <property type="term" value="P:proteolysis"/>
    <property type="evidence" value="ECO:0007669"/>
    <property type="project" value="UniProtKB-KW"/>
</dbReference>
<protein>
    <recommendedName>
        <fullName evidence="5">Signal peptidase complex catalytic subunit SEC11</fullName>
        <ecNumber evidence="4">3.4.21.89</ecNumber>
    </recommendedName>
    <alternativeName>
        <fullName evidence="14">Signal peptidase I</fullName>
    </alternativeName>
    <alternativeName>
        <fullName evidence="6">Signal peptidase complex catalytic subunit sec11</fullName>
    </alternativeName>
</protein>
<keyword evidence="13 16" id="KW-0472">Membrane</keyword>
<dbReference type="InterPro" id="IPR019533">
    <property type="entry name" value="Peptidase_S26"/>
</dbReference>
<organism evidence="18 19">
    <name type="scientific">Cyclotella cryptica</name>
    <dbReference type="NCBI Taxonomy" id="29204"/>
    <lineage>
        <taxon>Eukaryota</taxon>
        <taxon>Sar</taxon>
        <taxon>Stramenopiles</taxon>
        <taxon>Ochrophyta</taxon>
        <taxon>Bacillariophyta</taxon>
        <taxon>Coscinodiscophyceae</taxon>
        <taxon>Thalassiosirophycidae</taxon>
        <taxon>Stephanodiscales</taxon>
        <taxon>Stephanodiscaceae</taxon>
        <taxon>Cyclotella</taxon>
    </lineage>
</organism>
<evidence type="ECO:0000256" key="13">
    <source>
        <dbReference type="ARBA" id="ARBA00023136"/>
    </source>
</evidence>
<dbReference type="EMBL" id="JABMIG020000044">
    <property type="protein sequence ID" value="KAL3798694.1"/>
    <property type="molecule type" value="Genomic_DNA"/>
</dbReference>
<keyword evidence="11" id="KW-0735">Signal-anchor</keyword>
<reference evidence="18 19" key="1">
    <citation type="journal article" date="2020" name="G3 (Bethesda)">
        <title>Improved Reference Genome for Cyclotella cryptica CCMP332, a Model for Cell Wall Morphogenesis, Salinity Adaptation, and Lipid Production in Diatoms (Bacillariophyta).</title>
        <authorList>
            <person name="Roberts W.R."/>
            <person name="Downey K.M."/>
            <person name="Ruck E.C."/>
            <person name="Traller J.C."/>
            <person name="Alverson A.J."/>
        </authorList>
    </citation>
    <scope>NUCLEOTIDE SEQUENCE [LARGE SCALE GENOMIC DNA]</scope>
    <source>
        <strain evidence="18 19">CCMP332</strain>
    </source>
</reference>
<evidence type="ECO:0000313" key="18">
    <source>
        <dbReference type="EMBL" id="KAL3798694.1"/>
    </source>
</evidence>
<dbReference type="InterPro" id="IPR019758">
    <property type="entry name" value="Pept_S26A_signal_pept_1_CS"/>
</dbReference>
<comment type="caution">
    <text evidence="18">The sequence shown here is derived from an EMBL/GenBank/DDBJ whole genome shotgun (WGS) entry which is preliminary data.</text>
</comment>
<evidence type="ECO:0000256" key="7">
    <source>
        <dbReference type="ARBA" id="ARBA00022670"/>
    </source>
</evidence>
<evidence type="ECO:0000256" key="4">
    <source>
        <dbReference type="ARBA" id="ARBA00013208"/>
    </source>
</evidence>
<evidence type="ECO:0000256" key="15">
    <source>
        <dbReference type="ARBA" id="ARBA00045533"/>
    </source>
</evidence>
<dbReference type="PROSITE" id="PS00501">
    <property type="entry name" value="SPASE_I_1"/>
    <property type="match status" value="1"/>
</dbReference>
<evidence type="ECO:0000256" key="2">
    <source>
        <dbReference type="ARBA" id="ARBA00004648"/>
    </source>
</evidence>
<evidence type="ECO:0000256" key="5">
    <source>
        <dbReference type="ARBA" id="ARBA00019685"/>
    </source>
</evidence>
<evidence type="ECO:0000256" key="16">
    <source>
        <dbReference type="SAM" id="Phobius"/>
    </source>
</evidence>
<dbReference type="InterPro" id="IPR001733">
    <property type="entry name" value="Peptidase_S26B"/>
</dbReference>
<keyword evidence="12 16" id="KW-1133">Transmembrane helix</keyword>
<dbReference type="InterPro" id="IPR015927">
    <property type="entry name" value="Peptidase_S24_S26A/B/C"/>
</dbReference>
<comment type="similarity">
    <text evidence="3">Belongs to the peptidase S26B family.</text>
</comment>
<dbReference type="NCBIfam" id="TIGR02228">
    <property type="entry name" value="sigpep_I_arch"/>
    <property type="match status" value="1"/>
</dbReference>
<dbReference type="PRINTS" id="PR00728">
    <property type="entry name" value="SIGNALPTASE"/>
</dbReference>
<evidence type="ECO:0000256" key="14">
    <source>
        <dbReference type="ARBA" id="ARBA00033305"/>
    </source>
</evidence>
<dbReference type="InterPro" id="IPR036286">
    <property type="entry name" value="LexA/Signal_pep-like_sf"/>
</dbReference>
<comment type="function">
    <text evidence="15">Catalytic component of the signal peptidase complex (SPC) which catalyzes the cleavage of N-terminal signal sequences from nascent proteins as they are translocated into the lumen of the endoplasmic reticulum. Specifically cleaves N-terminal signal peptides that contain a hydrophobic alpha-helix (h-region) shorter than 18-20 amino acids.</text>
</comment>
<evidence type="ECO:0000256" key="1">
    <source>
        <dbReference type="ARBA" id="ARBA00000677"/>
    </source>
</evidence>
<evidence type="ECO:0000256" key="6">
    <source>
        <dbReference type="ARBA" id="ARBA00021755"/>
    </source>
</evidence>
<dbReference type="InterPro" id="IPR019756">
    <property type="entry name" value="Pept_S26A_signal_pept_1_Ser-AS"/>
</dbReference>
<evidence type="ECO:0000256" key="3">
    <source>
        <dbReference type="ARBA" id="ARBA00011035"/>
    </source>
</evidence>
<dbReference type="PROSITE" id="PS00761">
    <property type="entry name" value="SPASE_I_3"/>
    <property type="match status" value="1"/>
</dbReference>
<dbReference type="CDD" id="cd06530">
    <property type="entry name" value="S26_SPase_I"/>
    <property type="match status" value="1"/>
</dbReference>
<evidence type="ECO:0000256" key="10">
    <source>
        <dbReference type="ARBA" id="ARBA00022824"/>
    </source>
</evidence>
<gene>
    <name evidence="18" type="ORF">HJC23_004445</name>
</gene>
<keyword evidence="8 16" id="KW-0812">Transmembrane</keyword>
<dbReference type="FunFam" id="2.10.109.10:FF:000003">
    <property type="entry name" value="Signal peptidase complex catalytic subunit SEC11"/>
    <property type="match status" value="1"/>
</dbReference>
<keyword evidence="19" id="KW-1185">Reference proteome</keyword>
<feature type="transmembrane region" description="Helical" evidence="16">
    <location>
        <begin position="21"/>
        <end position="41"/>
    </location>
</feature>
<feature type="domain" description="Peptidase S24/S26A/S26B/S26C" evidence="17">
    <location>
        <begin position="95"/>
        <end position="179"/>
    </location>
</feature>
<dbReference type="Proteomes" id="UP001516023">
    <property type="component" value="Unassembled WGS sequence"/>
</dbReference>
<dbReference type="PANTHER" id="PTHR10806">
    <property type="entry name" value="SIGNAL PEPTIDASE COMPLEX CATALYTIC SUBUNIT SEC11"/>
    <property type="match status" value="1"/>
</dbReference>